<keyword evidence="3" id="KW-1185">Reference proteome</keyword>
<feature type="region of interest" description="Disordered" evidence="1">
    <location>
        <begin position="71"/>
        <end position="93"/>
    </location>
</feature>
<name>A0A852QXG5_9MICO</name>
<comment type="caution">
    <text evidence="2">The sequence shown here is derived from an EMBL/GenBank/DDBJ whole genome shotgun (WGS) entry which is preliminary data.</text>
</comment>
<reference evidence="2 3" key="1">
    <citation type="submission" date="2020-07" db="EMBL/GenBank/DDBJ databases">
        <title>Sequencing the genomes of 1000 actinobacteria strains.</title>
        <authorList>
            <person name="Klenk H.-P."/>
        </authorList>
    </citation>
    <scope>NUCLEOTIDE SEQUENCE [LARGE SCALE GENOMIC DNA]</scope>
    <source>
        <strain evidence="2 3">DSM 17380</strain>
    </source>
</reference>
<accession>A0A852QXG5</accession>
<evidence type="ECO:0000313" key="2">
    <source>
        <dbReference type="EMBL" id="NYD26041.1"/>
    </source>
</evidence>
<sequence>MTLTDRQAAYARILACTHRTSELVKGVTHHARARRDSQVAVYLYALRYQAVWYGHWGSLIQAGMLASIERKEEPGCGSGASSQSSGGRKTSRD</sequence>
<evidence type="ECO:0000256" key="1">
    <source>
        <dbReference type="SAM" id="MobiDB-lite"/>
    </source>
</evidence>
<organism evidence="2 3">
    <name type="scientific">Leucobacter aridicollis</name>
    <dbReference type="NCBI Taxonomy" id="283878"/>
    <lineage>
        <taxon>Bacteria</taxon>
        <taxon>Bacillati</taxon>
        <taxon>Actinomycetota</taxon>
        <taxon>Actinomycetes</taxon>
        <taxon>Micrococcales</taxon>
        <taxon>Microbacteriaceae</taxon>
        <taxon>Leucobacter</taxon>
    </lineage>
</organism>
<dbReference type="Proteomes" id="UP000586095">
    <property type="component" value="Unassembled WGS sequence"/>
</dbReference>
<proteinExistence type="predicted"/>
<dbReference type="AlphaFoldDB" id="A0A852QXG5"/>
<gene>
    <name evidence="2" type="ORF">BJ960_000844</name>
</gene>
<protein>
    <submittedName>
        <fullName evidence="2">Uncharacterized protein</fullName>
    </submittedName>
</protein>
<evidence type="ECO:0000313" key="3">
    <source>
        <dbReference type="Proteomes" id="UP000586095"/>
    </source>
</evidence>
<dbReference type="EMBL" id="JACCBD010000001">
    <property type="protein sequence ID" value="NYD26041.1"/>
    <property type="molecule type" value="Genomic_DNA"/>
</dbReference>